<dbReference type="InterPro" id="IPR014729">
    <property type="entry name" value="Rossmann-like_a/b/a_fold"/>
</dbReference>
<evidence type="ECO:0000313" key="4">
    <source>
        <dbReference type="Proteomes" id="UP001589865"/>
    </source>
</evidence>
<dbReference type="Gene3D" id="3.40.50.620">
    <property type="entry name" value="HUPs"/>
    <property type="match status" value="1"/>
</dbReference>
<accession>A0ABV6JQZ4</accession>
<keyword evidence="3" id="KW-0456">Lyase</keyword>
<comment type="caution">
    <text evidence="3">The sequence shown here is derived from an EMBL/GenBank/DDBJ whole genome shotgun (WGS) entry which is preliminary data.</text>
</comment>
<dbReference type="InterPro" id="IPR052219">
    <property type="entry name" value="Photolyase_Class-2"/>
</dbReference>
<dbReference type="InterPro" id="IPR006050">
    <property type="entry name" value="DNA_photolyase_N"/>
</dbReference>
<evidence type="ECO:0000313" key="3">
    <source>
        <dbReference type="EMBL" id="MFC0408135.1"/>
    </source>
</evidence>
<dbReference type="RefSeq" id="WP_377043878.1">
    <property type="nucleotide sequence ID" value="NZ_JBHLUN010000005.1"/>
</dbReference>
<sequence length="463" mass="52658">MIQPTRIQPLNRKPENAAGRHVLYWMGLSQRAHDNPALEHAVAEANRLNLPVLVCYGIAEGFPEVNARHWNFLLEGMAEIGPALRERGIGFVARRAPPVETALRYAAEAALVVCDRNDLRPVRHFQADFADKAPCHVLRVEGDLVVPLETASPKHEFAARTLRPKLHRLWDEYLVPLPAAEVKHQTREPHPDSDLGLEDVPKLVRSLKADQSIGPVRRFRGGMAAAEARLRDYLAHRFRGYGKARGRPEAGAASHFSPYLHFGQISPVTIALAVRASPQGDEEDRDAFLEELIVRRELAANHIFYQPDYDRYEAAVPDWARKTLDAHRTDERPYLYTPEQLEMGETHDRYWNAAMGEMRDTGYMHNHMRMYWGKKIVEWSRSPEEAWDTALRLNNRYFLDGRDANSFTNVAWLFGLHDRPWGTRPVYGTVRSLGAATLRKFDADGYVRDVERLAAAEKGQAPG</sequence>
<dbReference type="PANTHER" id="PTHR10211">
    <property type="entry name" value="DEOXYRIBODIPYRIMIDINE PHOTOLYASE"/>
    <property type="match status" value="1"/>
</dbReference>
<dbReference type="Proteomes" id="UP001589865">
    <property type="component" value="Unassembled WGS sequence"/>
</dbReference>
<reference evidence="3 4" key="1">
    <citation type="submission" date="2024-09" db="EMBL/GenBank/DDBJ databases">
        <authorList>
            <person name="Sun Q."/>
            <person name="Mori K."/>
        </authorList>
    </citation>
    <scope>NUCLEOTIDE SEQUENCE [LARGE SCALE GENOMIC DNA]</scope>
    <source>
        <strain evidence="3 4">TBRC 5777</strain>
    </source>
</reference>
<dbReference type="GO" id="GO:0003904">
    <property type="term" value="F:deoxyribodipyrimidine photo-lyase activity"/>
    <property type="evidence" value="ECO:0007669"/>
    <property type="project" value="UniProtKB-EC"/>
</dbReference>
<dbReference type="PANTHER" id="PTHR10211:SF0">
    <property type="entry name" value="DEOXYRIBODIPYRIMIDINE PHOTO-LYASE"/>
    <property type="match status" value="1"/>
</dbReference>
<keyword evidence="4" id="KW-1185">Reference proteome</keyword>
<gene>
    <name evidence="3" type="ORF">ACFFGY_07725</name>
</gene>
<dbReference type="Pfam" id="PF00875">
    <property type="entry name" value="DNA_photolyase"/>
    <property type="match status" value="1"/>
</dbReference>
<proteinExistence type="predicted"/>
<evidence type="ECO:0000256" key="1">
    <source>
        <dbReference type="ARBA" id="ARBA00001932"/>
    </source>
</evidence>
<dbReference type="InterPro" id="IPR036155">
    <property type="entry name" value="Crypto/Photolyase_N_sf"/>
</dbReference>
<protein>
    <submittedName>
        <fullName evidence="3">Deoxyribodipyrimidine photo-lyase</fullName>
        <ecNumber evidence="3">4.1.99.3</ecNumber>
    </submittedName>
</protein>
<dbReference type="SUPFAM" id="SSF48173">
    <property type="entry name" value="Cryptochrome/photolyase FAD-binding domain"/>
    <property type="match status" value="1"/>
</dbReference>
<comment type="cofactor">
    <cofactor evidence="1">
        <name>(6R)-5,10-methylene-5,6,7,8-tetrahydrofolate</name>
        <dbReference type="ChEBI" id="CHEBI:15636"/>
    </cofactor>
</comment>
<evidence type="ECO:0000259" key="2">
    <source>
        <dbReference type="PROSITE" id="PS51645"/>
    </source>
</evidence>
<dbReference type="Gene3D" id="1.10.579.10">
    <property type="entry name" value="DNA Cyclobutane Dipyrimidine Photolyase, subunit A, domain 3"/>
    <property type="match status" value="1"/>
</dbReference>
<dbReference type="Gene3D" id="1.25.40.80">
    <property type="match status" value="1"/>
</dbReference>
<dbReference type="EMBL" id="JBHLUN010000005">
    <property type="protein sequence ID" value="MFC0408135.1"/>
    <property type="molecule type" value="Genomic_DNA"/>
</dbReference>
<dbReference type="InterPro" id="IPR036134">
    <property type="entry name" value="Crypto/Photolyase_FAD-like_sf"/>
</dbReference>
<name>A0ABV6JQZ4_9PROT</name>
<dbReference type="PROSITE" id="PS51645">
    <property type="entry name" value="PHR_CRY_ALPHA_BETA"/>
    <property type="match status" value="1"/>
</dbReference>
<dbReference type="EC" id="4.1.99.3" evidence="3"/>
<feature type="domain" description="Photolyase/cryptochrome alpha/beta" evidence="2">
    <location>
        <begin position="20"/>
        <end position="148"/>
    </location>
</feature>
<dbReference type="SUPFAM" id="SSF52425">
    <property type="entry name" value="Cryptochrome/photolyase, N-terminal domain"/>
    <property type="match status" value="1"/>
</dbReference>
<organism evidence="3 4">
    <name type="scientific">Roseomonas elaeocarpi</name>
    <dbReference type="NCBI Taxonomy" id="907779"/>
    <lineage>
        <taxon>Bacteria</taxon>
        <taxon>Pseudomonadati</taxon>
        <taxon>Pseudomonadota</taxon>
        <taxon>Alphaproteobacteria</taxon>
        <taxon>Acetobacterales</taxon>
        <taxon>Roseomonadaceae</taxon>
        <taxon>Roseomonas</taxon>
    </lineage>
</organism>